<dbReference type="SUPFAM" id="SSF56281">
    <property type="entry name" value="Metallo-hydrolase/oxidoreductase"/>
    <property type="match status" value="1"/>
</dbReference>
<dbReference type="InterPro" id="IPR000396">
    <property type="entry name" value="Pdiesterase2"/>
</dbReference>
<reference evidence="5" key="1">
    <citation type="submission" date="2013-04" db="EMBL/GenBank/DDBJ databases">
        <title>The genome sequencing project of 58 acetic acid bacteria.</title>
        <authorList>
            <person name="Okamoto-Kainuma A."/>
            <person name="Ishikawa M."/>
            <person name="Umino S."/>
            <person name="Koizumi Y."/>
            <person name="Shiwa Y."/>
            <person name="Yoshikawa H."/>
            <person name="Matsutani M."/>
            <person name="Matsushita K."/>
        </authorList>
    </citation>
    <scope>NUCLEOTIDE SEQUENCE</scope>
    <source>
        <strain evidence="5">DSM 15669</strain>
    </source>
</reference>
<evidence type="ECO:0000256" key="4">
    <source>
        <dbReference type="PIRNR" id="PIRNR000962"/>
    </source>
</evidence>
<dbReference type="PRINTS" id="PR00388">
    <property type="entry name" value="PDIESTERASE2"/>
</dbReference>
<proteinExistence type="inferred from homology"/>
<dbReference type="PROSITE" id="PS00607">
    <property type="entry name" value="PDEASE_II"/>
    <property type="match status" value="1"/>
</dbReference>
<dbReference type="InterPro" id="IPR024225">
    <property type="entry name" value="cAMP-PdiesteraseII_CS"/>
</dbReference>
<evidence type="ECO:0000256" key="2">
    <source>
        <dbReference type="ARBA" id="ARBA00023149"/>
    </source>
</evidence>
<name>A0ABQ0P1C0_9PROT</name>
<dbReference type="CDD" id="cd07735">
    <property type="entry name" value="class_II_PDE_MBL-fold"/>
    <property type="match status" value="1"/>
</dbReference>
<dbReference type="PANTHER" id="PTHR28283">
    <property type="entry name" value="3',5'-CYCLIC-NUCLEOTIDE PHOSPHODIESTERASE 1"/>
    <property type="match status" value="1"/>
</dbReference>
<dbReference type="Pfam" id="PF02112">
    <property type="entry name" value="PDEase_II"/>
    <property type="match status" value="1"/>
</dbReference>
<keyword evidence="1 4" id="KW-0378">Hydrolase</keyword>
<dbReference type="Proteomes" id="UP001062901">
    <property type="component" value="Unassembled WGS sequence"/>
</dbReference>
<comment type="caution">
    <text evidence="5">The sequence shown here is derived from an EMBL/GenBank/DDBJ whole genome shotgun (WGS) entry which is preliminary data.</text>
</comment>
<comment type="similarity">
    <text evidence="3 4">Belongs to the cyclic nucleotide phosphodiesterase class-II family.</text>
</comment>
<sequence>MNAQILSSFRNLIKKEPSSQGPAFADTHPDFEIIALGTRSGVIDGNLTSYMVRPLGRNEAVLCDAGTLGHGLKIAEQKGSLDDIPIMPDSSLSRAGHVLKQTVRAYLISHPHLDHIAGLVLASPDDTPKPIYGLPSTLNALSSHLFNNEIWGNQGNRGAEPAIGKYSYQDMESGVAQTIAKSDLTIRAWPLKHGPMTSTAFLIETNGKAVLYLGDTEADKPENGEQKLHELWEAIAPLVKEQRLKAIVMEATYTNDHPENALAGHMTPEHVLQSLRDLALVCGGRHYVRGLKVLITHVKETFHMTENPVTHIARELNDGNDMGIYFLMAKQGESYLV</sequence>
<dbReference type="PIRSF" id="PIRSF000962">
    <property type="entry name" value="Cyc_nuc_PDEase"/>
    <property type="match status" value="1"/>
</dbReference>
<protein>
    <submittedName>
        <fullName evidence="5">Cyclic-AMP phosphodiesterase</fullName>
    </submittedName>
</protein>
<dbReference type="PANTHER" id="PTHR28283:SF1">
    <property type="entry name" value="3',5'-CYCLIC-NUCLEOTIDE PHOSPHODIESTERASE 1"/>
    <property type="match status" value="1"/>
</dbReference>
<dbReference type="RefSeq" id="WP_018980143.1">
    <property type="nucleotide sequence ID" value="NZ_BAQD01000124.1"/>
</dbReference>
<evidence type="ECO:0000256" key="1">
    <source>
        <dbReference type="ARBA" id="ARBA00022801"/>
    </source>
</evidence>
<dbReference type="InterPro" id="IPR036866">
    <property type="entry name" value="RibonucZ/Hydroxyglut_hydro"/>
</dbReference>
<evidence type="ECO:0000313" key="6">
    <source>
        <dbReference type="Proteomes" id="UP001062901"/>
    </source>
</evidence>
<keyword evidence="6" id="KW-1185">Reference proteome</keyword>
<evidence type="ECO:0000313" key="5">
    <source>
        <dbReference type="EMBL" id="GBQ08547.1"/>
    </source>
</evidence>
<dbReference type="Gene3D" id="3.60.15.10">
    <property type="entry name" value="Ribonuclease Z/Hydroxyacylglutathione hydrolase-like"/>
    <property type="match status" value="1"/>
</dbReference>
<accession>A0ABQ0P1C0</accession>
<dbReference type="EMBL" id="BAQD01000124">
    <property type="protein sequence ID" value="GBQ08547.1"/>
    <property type="molecule type" value="Genomic_DNA"/>
</dbReference>
<keyword evidence="2 4" id="KW-0114">cAMP</keyword>
<gene>
    <name evidence="5" type="ORF">AA15669_1805</name>
</gene>
<organism evidence="5 6">
    <name type="scientific">Saccharibacter floricola DSM 15669</name>
    <dbReference type="NCBI Taxonomy" id="1123227"/>
    <lineage>
        <taxon>Bacteria</taxon>
        <taxon>Pseudomonadati</taxon>
        <taxon>Pseudomonadota</taxon>
        <taxon>Alphaproteobacteria</taxon>
        <taxon>Acetobacterales</taxon>
        <taxon>Acetobacteraceae</taxon>
        <taxon>Saccharibacter</taxon>
    </lineage>
</organism>
<evidence type="ECO:0000256" key="3">
    <source>
        <dbReference type="ARBA" id="ARBA00025762"/>
    </source>
</evidence>